<dbReference type="AlphaFoldDB" id="A0A8S9LMB9"/>
<comment type="caution">
    <text evidence="3">The sequence shown here is derived from an EMBL/GenBank/DDBJ whole genome shotgun (WGS) entry which is preliminary data.</text>
</comment>
<dbReference type="EMBL" id="QGKW02000276">
    <property type="protein sequence ID" value="KAF2608305.1"/>
    <property type="molecule type" value="Genomic_DNA"/>
</dbReference>
<protein>
    <submittedName>
        <fullName evidence="3">Uncharacterized protein</fullName>
    </submittedName>
</protein>
<keyword evidence="2" id="KW-1133">Transmembrane helix</keyword>
<evidence type="ECO:0000313" key="4">
    <source>
        <dbReference type="Proteomes" id="UP000712281"/>
    </source>
</evidence>
<evidence type="ECO:0000313" key="3">
    <source>
        <dbReference type="EMBL" id="KAF2608305.1"/>
    </source>
</evidence>
<evidence type="ECO:0000256" key="2">
    <source>
        <dbReference type="SAM" id="Phobius"/>
    </source>
</evidence>
<feature type="transmembrane region" description="Helical" evidence="2">
    <location>
        <begin position="601"/>
        <end position="618"/>
    </location>
</feature>
<feature type="region of interest" description="Disordered" evidence="1">
    <location>
        <begin position="109"/>
        <end position="136"/>
    </location>
</feature>
<sequence>MSTQIRSILLIYEDLCQGNYKIGEIRGGFDGRMILVVLGLEFWDSFDTDETKLNDYLRPYLDMRDFLTEGIVPCGSVIGMHMEIISAGGLSFGSIRIYSDKALSYKGAVESQQKEERTEGESRRQSHQDYKGKGVAAGKHDYKGEGVAYDGGKQAGLAKGSSGRRYRDQGKPIPKYIRQAGYLPPKELQDSYVMATGGINDLRNQEVGSHLDDNQKLMLDAFKSGGNKEALGSRTRKALHFEEESAVEANRDDGDKTYVVEACGQSGALEIEVISAETLGGEAPVANGIKDMEDESDYIVPPILQALETNEEILDRNVVELGKEVEDGPSEMVAGLDNEDGNLEFVMFEEGEEEELDGKEVILKNPDDTEMVTEEALDVEEAPQGEEDVEIVGEKGRQGQKKKNGKIHAAAMGGNAKKRAVQCFASPRKRAMAKHLSKVGEKGPALQKKVPTKAKPDQNIGVLGRIYLWNSISVWYKNAFDDRLHDNCYGMMNELSYVGYHRASVGCSDNVENLAEARTLMVSFIKCGSGIVICQGYDYRYERGRIEPEIRLKRGMKILWSEELGTLDGLGVAMSIVIDGGFYSRINSMLSMIILIDDMEAPAIAELILILWVLVLVVA</sequence>
<feature type="compositionally biased region" description="Basic and acidic residues" evidence="1">
    <location>
        <begin position="112"/>
        <end position="136"/>
    </location>
</feature>
<reference evidence="3" key="1">
    <citation type="submission" date="2019-12" db="EMBL/GenBank/DDBJ databases">
        <title>Genome sequencing and annotation of Brassica cretica.</title>
        <authorList>
            <person name="Studholme D.J."/>
            <person name="Sarris P.F."/>
        </authorList>
    </citation>
    <scope>NUCLEOTIDE SEQUENCE</scope>
    <source>
        <strain evidence="3">PFS-001/15</strain>
        <tissue evidence="3">Leaf</tissue>
    </source>
</reference>
<name>A0A8S9LMB9_BRACR</name>
<organism evidence="3 4">
    <name type="scientific">Brassica cretica</name>
    <name type="common">Mustard</name>
    <dbReference type="NCBI Taxonomy" id="69181"/>
    <lineage>
        <taxon>Eukaryota</taxon>
        <taxon>Viridiplantae</taxon>
        <taxon>Streptophyta</taxon>
        <taxon>Embryophyta</taxon>
        <taxon>Tracheophyta</taxon>
        <taxon>Spermatophyta</taxon>
        <taxon>Magnoliopsida</taxon>
        <taxon>eudicotyledons</taxon>
        <taxon>Gunneridae</taxon>
        <taxon>Pentapetalae</taxon>
        <taxon>rosids</taxon>
        <taxon>malvids</taxon>
        <taxon>Brassicales</taxon>
        <taxon>Brassicaceae</taxon>
        <taxon>Brassiceae</taxon>
        <taxon>Brassica</taxon>
    </lineage>
</organism>
<proteinExistence type="predicted"/>
<accession>A0A8S9LMB9</accession>
<dbReference type="Proteomes" id="UP000712281">
    <property type="component" value="Unassembled WGS sequence"/>
</dbReference>
<keyword evidence="2" id="KW-0472">Membrane</keyword>
<evidence type="ECO:0000256" key="1">
    <source>
        <dbReference type="SAM" id="MobiDB-lite"/>
    </source>
</evidence>
<gene>
    <name evidence="3" type="ORF">F2Q68_00043612</name>
</gene>
<keyword evidence="2" id="KW-0812">Transmembrane</keyword>